<accession>A0ABV0PIT9</accession>
<dbReference type="Proteomes" id="UP001476798">
    <property type="component" value="Unassembled WGS sequence"/>
</dbReference>
<sequence length="117" mass="12737">MNCLIVCVRARTIHLSRLQVSIKSHVHFCEIIERFILSPCSDHTSSGHAEATGLVSTVIQLKQQGFGRLWQVAIMVVLAAKLILVEIRGGGVLCFPCSCTVQSQTQVCLCVCLPCLA</sequence>
<evidence type="ECO:0000313" key="1">
    <source>
        <dbReference type="EMBL" id="MEQ2183339.1"/>
    </source>
</evidence>
<name>A0ABV0PIT9_9TELE</name>
<organism evidence="1 2">
    <name type="scientific">Goodea atripinnis</name>
    <dbReference type="NCBI Taxonomy" id="208336"/>
    <lineage>
        <taxon>Eukaryota</taxon>
        <taxon>Metazoa</taxon>
        <taxon>Chordata</taxon>
        <taxon>Craniata</taxon>
        <taxon>Vertebrata</taxon>
        <taxon>Euteleostomi</taxon>
        <taxon>Actinopterygii</taxon>
        <taxon>Neopterygii</taxon>
        <taxon>Teleostei</taxon>
        <taxon>Neoteleostei</taxon>
        <taxon>Acanthomorphata</taxon>
        <taxon>Ovalentaria</taxon>
        <taxon>Atherinomorphae</taxon>
        <taxon>Cyprinodontiformes</taxon>
        <taxon>Goodeidae</taxon>
        <taxon>Goodea</taxon>
    </lineage>
</organism>
<keyword evidence="2" id="KW-1185">Reference proteome</keyword>
<proteinExistence type="predicted"/>
<comment type="caution">
    <text evidence="1">The sequence shown here is derived from an EMBL/GenBank/DDBJ whole genome shotgun (WGS) entry which is preliminary data.</text>
</comment>
<dbReference type="EMBL" id="JAHRIO010075476">
    <property type="protein sequence ID" value="MEQ2183339.1"/>
    <property type="molecule type" value="Genomic_DNA"/>
</dbReference>
<gene>
    <name evidence="1" type="ORF">GOODEAATRI_031668</name>
</gene>
<reference evidence="1 2" key="1">
    <citation type="submission" date="2021-06" db="EMBL/GenBank/DDBJ databases">
        <authorList>
            <person name="Palmer J.M."/>
        </authorList>
    </citation>
    <scope>NUCLEOTIDE SEQUENCE [LARGE SCALE GENOMIC DNA]</scope>
    <source>
        <strain evidence="1 2">GA_2019</strain>
        <tissue evidence="1">Muscle</tissue>
    </source>
</reference>
<protein>
    <submittedName>
        <fullName evidence="1">Uncharacterized protein</fullName>
    </submittedName>
</protein>
<evidence type="ECO:0000313" key="2">
    <source>
        <dbReference type="Proteomes" id="UP001476798"/>
    </source>
</evidence>